<evidence type="ECO:0000313" key="1">
    <source>
        <dbReference type="EMBL" id="GBP42410.1"/>
    </source>
</evidence>
<name>A0A4C1VV40_EUMVA</name>
<gene>
    <name evidence="1" type="ORF">EVAR_30043_1</name>
</gene>
<protein>
    <submittedName>
        <fullName evidence="1">Uncharacterized protein</fullName>
    </submittedName>
</protein>
<accession>A0A4C1VV40</accession>
<reference evidence="1 2" key="1">
    <citation type="journal article" date="2019" name="Commun. Biol.">
        <title>The bagworm genome reveals a unique fibroin gene that provides high tensile strength.</title>
        <authorList>
            <person name="Kono N."/>
            <person name="Nakamura H."/>
            <person name="Ohtoshi R."/>
            <person name="Tomita M."/>
            <person name="Numata K."/>
            <person name="Arakawa K."/>
        </authorList>
    </citation>
    <scope>NUCLEOTIDE SEQUENCE [LARGE SCALE GENOMIC DNA]</scope>
</reference>
<dbReference type="EMBL" id="BGZK01000417">
    <property type="protein sequence ID" value="GBP42410.1"/>
    <property type="molecule type" value="Genomic_DNA"/>
</dbReference>
<proteinExistence type="predicted"/>
<dbReference type="AlphaFoldDB" id="A0A4C1VV40"/>
<keyword evidence="2" id="KW-1185">Reference proteome</keyword>
<evidence type="ECO:0000313" key="2">
    <source>
        <dbReference type="Proteomes" id="UP000299102"/>
    </source>
</evidence>
<sequence length="130" mass="14438">MYHLIPDRLTLVLRNDRSLTGMVLLATLSSVCSTSMVNNSSKLCSVSAKHVLWTCSMQGEKEQKRPPEHHMLATSAEMLRGGGAVELFDTSQGRSTSPLHNPNKTWTVPLHNARAHLNPKRIGSPCYWTL</sequence>
<comment type="caution">
    <text evidence="1">The sequence shown here is derived from an EMBL/GenBank/DDBJ whole genome shotgun (WGS) entry which is preliminary data.</text>
</comment>
<dbReference type="Proteomes" id="UP000299102">
    <property type="component" value="Unassembled WGS sequence"/>
</dbReference>
<organism evidence="1 2">
    <name type="scientific">Eumeta variegata</name>
    <name type="common">Bagworm moth</name>
    <name type="synonym">Eumeta japonica</name>
    <dbReference type="NCBI Taxonomy" id="151549"/>
    <lineage>
        <taxon>Eukaryota</taxon>
        <taxon>Metazoa</taxon>
        <taxon>Ecdysozoa</taxon>
        <taxon>Arthropoda</taxon>
        <taxon>Hexapoda</taxon>
        <taxon>Insecta</taxon>
        <taxon>Pterygota</taxon>
        <taxon>Neoptera</taxon>
        <taxon>Endopterygota</taxon>
        <taxon>Lepidoptera</taxon>
        <taxon>Glossata</taxon>
        <taxon>Ditrysia</taxon>
        <taxon>Tineoidea</taxon>
        <taxon>Psychidae</taxon>
        <taxon>Oiketicinae</taxon>
        <taxon>Eumeta</taxon>
    </lineage>
</organism>